<reference evidence="1" key="2">
    <citation type="journal article" date="2015" name="Fish Shellfish Immunol.">
        <title>Early steps in the European eel (Anguilla anguilla)-Vibrio vulnificus interaction in the gills: Role of the RtxA13 toxin.</title>
        <authorList>
            <person name="Callol A."/>
            <person name="Pajuelo D."/>
            <person name="Ebbesson L."/>
            <person name="Teles M."/>
            <person name="MacKenzie S."/>
            <person name="Amaro C."/>
        </authorList>
    </citation>
    <scope>NUCLEOTIDE SEQUENCE</scope>
</reference>
<dbReference type="EMBL" id="GBXM01068597">
    <property type="protein sequence ID" value="JAH39980.1"/>
    <property type="molecule type" value="Transcribed_RNA"/>
</dbReference>
<reference evidence="1" key="1">
    <citation type="submission" date="2014-11" db="EMBL/GenBank/DDBJ databases">
        <authorList>
            <person name="Amaro Gonzalez C."/>
        </authorList>
    </citation>
    <scope>NUCLEOTIDE SEQUENCE</scope>
</reference>
<proteinExistence type="predicted"/>
<protein>
    <submittedName>
        <fullName evidence="1">Uncharacterized protein</fullName>
    </submittedName>
</protein>
<organism evidence="1">
    <name type="scientific">Anguilla anguilla</name>
    <name type="common">European freshwater eel</name>
    <name type="synonym">Muraena anguilla</name>
    <dbReference type="NCBI Taxonomy" id="7936"/>
    <lineage>
        <taxon>Eukaryota</taxon>
        <taxon>Metazoa</taxon>
        <taxon>Chordata</taxon>
        <taxon>Craniata</taxon>
        <taxon>Vertebrata</taxon>
        <taxon>Euteleostomi</taxon>
        <taxon>Actinopterygii</taxon>
        <taxon>Neopterygii</taxon>
        <taxon>Teleostei</taxon>
        <taxon>Anguilliformes</taxon>
        <taxon>Anguillidae</taxon>
        <taxon>Anguilla</taxon>
    </lineage>
</organism>
<dbReference type="AlphaFoldDB" id="A0A0E9SH35"/>
<accession>A0A0E9SH35</accession>
<sequence>MKVQGLFFTKADLFDIYCTSITHCAYVSHRLKAECEPILCLLNKISSQR</sequence>
<evidence type="ECO:0000313" key="1">
    <source>
        <dbReference type="EMBL" id="JAH39980.1"/>
    </source>
</evidence>
<name>A0A0E9SH35_ANGAN</name>